<dbReference type="Gene3D" id="2.130.10.10">
    <property type="entry name" value="YVTN repeat-like/Quinoprotein amine dehydrogenase"/>
    <property type="match status" value="1"/>
</dbReference>
<comment type="caution">
    <text evidence="1">The sequence shown here is derived from an EMBL/GenBank/DDBJ whole genome shotgun (WGS) entry which is preliminary data.</text>
</comment>
<dbReference type="AlphaFoldDB" id="A0A094QHT8"/>
<reference evidence="1" key="1">
    <citation type="submission" date="2014-06" db="EMBL/GenBank/DDBJ databases">
        <title>Key roles for freshwater Actinobacteria revealed by deep metagenomic sequencing.</title>
        <authorList>
            <person name="Ghai R."/>
            <person name="Mizuno C.M."/>
            <person name="Picazo A."/>
            <person name="Camacho A."/>
            <person name="Rodriguez-Valera F."/>
        </authorList>
    </citation>
    <scope>NUCLEOTIDE SEQUENCE</scope>
</reference>
<evidence type="ECO:0000313" key="1">
    <source>
        <dbReference type="EMBL" id="KGA13911.1"/>
    </source>
</evidence>
<proteinExistence type="predicted"/>
<evidence type="ECO:0008006" key="2">
    <source>
        <dbReference type="Google" id="ProtNLM"/>
    </source>
</evidence>
<protein>
    <recommendedName>
        <fullName evidence="2">Photosynthesis system II assembly factor Ycf48/Hcf136-like domain-containing protein</fullName>
    </recommendedName>
</protein>
<organism evidence="1">
    <name type="scientific">freshwater metagenome</name>
    <dbReference type="NCBI Taxonomy" id="449393"/>
    <lineage>
        <taxon>unclassified sequences</taxon>
        <taxon>metagenomes</taxon>
        <taxon>ecological metagenomes</taxon>
    </lineage>
</organism>
<sequence length="274" mass="28970">MEKIRNSMKRNRTLLAALVAIGLLSFSSAQAESFDSASHFHQVKVVGNKVFLGTHEGLYELVSSNNMKKIGSVVFDVMGLAAIGNTVFASGHPSQGSSLPAPVGLIASGNLGKKWKQVSLAGKADFHLLEGAGKEIFGADSGSGNLMYSSNLGKSWQTIGKNKFSDIAVIPQMSGMAIAIQGKELVLTEDAFKSSKTIKTPTAFSQIEQTNSGLFALSGDSLYRSKDLGETWKKISPFKGSPGILSANNQIMLVTVGSDIFVSSNAGLTFKKVS</sequence>
<dbReference type="InterPro" id="IPR015943">
    <property type="entry name" value="WD40/YVTN_repeat-like_dom_sf"/>
</dbReference>
<accession>A0A094QHT8</accession>
<name>A0A094QHT8_9ZZZZ</name>
<dbReference type="SUPFAM" id="SSF110296">
    <property type="entry name" value="Oligoxyloglucan reducing end-specific cellobiohydrolase"/>
    <property type="match status" value="1"/>
</dbReference>
<gene>
    <name evidence="1" type="ORF">GM51_18505</name>
</gene>
<dbReference type="EMBL" id="JNSL01000167">
    <property type="protein sequence ID" value="KGA13911.1"/>
    <property type="molecule type" value="Genomic_DNA"/>
</dbReference>